<dbReference type="InterPro" id="IPR013525">
    <property type="entry name" value="ABC2_TM"/>
</dbReference>
<dbReference type="GO" id="GO:0015774">
    <property type="term" value="P:polysaccharide transport"/>
    <property type="evidence" value="ECO:0007669"/>
    <property type="project" value="UniProtKB-KW"/>
</dbReference>
<evidence type="ECO:0000256" key="9">
    <source>
        <dbReference type="ARBA" id="ARBA00023047"/>
    </source>
</evidence>
<gene>
    <name evidence="13" type="primary">kpsM</name>
    <name evidence="13" type="ORF">D791_02452</name>
</gene>
<keyword evidence="14" id="KW-1185">Reference proteome</keyword>
<dbReference type="PANTHER" id="PTHR30413:SF10">
    <property type="entry name" value="CAPSULE POLYSACCHARIDE EXPORT INNER-MEMBRANE PROTEIN CTRC"/>
    <property type="match status" value="1"/>
</dbReference>
<dbReference type="EMBL" id="AONB01000012">
    <property type="protein sequence ID" value="EXJ10621.1"/>
    <property type="molecule type" value="Genomic_DNA"/>
</dbReference>
<dbReference type="Proteomes" id="UP000019464">
    <property type="component" value="Unassembled WGS sequence"/>
</dbReference>
<dbReference type="AlphaFoldDB" id="W9V0Y7"/>
<keyword evidence="5" id="KW-0762">Sugar transport</keyword>
<dbReference type="PANTHER" id="PTHR30413">
    <property type="entry name" value="INNER MEMBRANE TRANSPORT PERMEASE"/>
    <property type="match status" value="1"/>
</dbReference>
<comment type="subcellular location">
    <subcellularLocation>
        <location evidence="11">Cell inner membrane</location>
        <topology evidence="11">Multi-pass membrane protein</topology>
    </subcellularLocation>
    <subcellularLocation>
        <location evidence="1">Cell membrane</location>
        <topology evidence="1">Multi-pass membrane protein</topology>
    </subcellularLocation>
</comment>
<dbReference type="STRING" id="1229521.D791_02452"/>
<evidence type="ECO:0000256" key="10">
    <source>
        <dbReference type="ARBA" id="ARBA00023136"/>
    </source>
</evidence>
<dbReference type="PATRIC" id="fig|1229521.3.peg.2482"/>
<evidence type="ECO:0000313" key="14">
    <source>
        <dbReference type="Proteomes" id="UP000019464"/>
    </source>
</evidence>
<evidence type="ECO:0000256" key="3">
    <source>
        <dbReference type="ARBA" id="ARBA00022448"/>
    </source>
</evidence>
<dbReference type="Pfam" id="PF01061">
    <property type="entry name" value="ABC2_membrane"/>
    <property type="match status" value="1"/>
</dbReference>
<dbReference type="GO" id="GO:0043190">
    <property type="term" value="C:ATP-binding cassette (ABC) transporter complex"/>
    <property type="evidence" value="ECO:0007669"/>
    <property type="project" value="InterPro"/>
</dbReference>
<evidence type="ECO:0000259" key="12">
    <source>
        <dbReference type="PROSITE" id="PS51012"/>
    </source>
</evidence>
<evidence type="ECO:0000256" key="8">
    <source>
        <dbReference type="ARBA" id="ARBA00022989"/>
    </source>
</evidence>
<accession>W9V0Y7</accession>
<dbReference type="GO" id="GO:0015920">
    <property type="term" value="P:lipopolysaccharide transport"/>
    <property type="evidence" value="ECO:0007669"/>
    <property type="project" value="TreeGrafter"/>
</dbReference>
<dbReference type="InterPro" id="IPR047817">
    <property type="entry name" value="ABC2_TM_bact-type"/>
</dbReference>
<dbReference type="RefSeq" id="WP_036511646.1">
    <property type="nucleotide sequence ID" value="NZ_AONB01000012.1"/>
</dbReference>
<proteinExistence type="inferred from homology"/>
<evidence type="ECO:0000256" key="1">
    <source>
        <dbReference type="ARBA" id="ARBA00004651"/>
    </source>
</evidence>
<reference evidence="13 14" key="2">
    <citation type="journal article" date="2015" name="Syst. Appl. Microbiol.">
        <title>Nitrincola nitratireducens sp. nov. isolated from a haloalkaline crater lake.</title>
        <authorList>
            <person name="Singh A."/>
            <person name="Vaidya B."/>
            <person name="Tanuku N.R."/>
            <person name="Pinnaka A.K."/>
        </authorList>
    </citation>
    <scope>NUCLEOTIDE SEQUENCE [LARGE SCALE GENOMIC DNA]</scope>
    <source>
        <strain evidence="13 14">AK23</strain>
    </source>
</reference>
<comment type="caution">
    <text evidence="13">The sequence shown here is derived from an EMBL/GenBank/DDBJ whole genome shotgun (WGS) entry which is preliminary data.</text>
</comment>
<dbReference type="GO" id="GO:0140359">
    <property type="term" value="F:ABC-type transporter activity"/>
    <property type="evidence" value="ECO:0007669"/>
    <property type="project" value="InterPro"/>
</dbReference>
<keyword evidence="3 11" id="KW-0813">Transport</keyword>
<evidence type="ECO:0000256" key="2">
    <source>
        <dbReference type="ARBA" id="ARBA00007783"/>
    </source>
</evidence>
<keyword evidence="10 11" id="KW-0472">Membrane</keyword>
<organism evidence="13 14">
    <name type="scientific">Nitrincola nitratireducens</name>
    <dbReference type="NCBI Taxonomy" id="1229521"/>
    <lineage>
        <taxon>Bacteria</taxon>
        <taxon>Pseudomonadati</taxon>
        <taxon>Pseudomonadota</taxon>
        <taxon>Gammaproteobacteria</taxon>
        <taxon>Oceanospirillales</taxon>
        <taxon>Oceanospirillaceae</taxon>
        <taxon>Nitrincola</taxon>
    </lineage>
</organism>
<evidence type="ECO:0000256" key="5">
    <source>
        <dbReference type="ARBA" id="ARBA00022597"/>
    </source>
</evidence>
<evidence type="ECO:0000256" key="6">
    <source>
        <dbReference type="ARBA" id="ARBA00022692"/>
    </source>
</evidence>
<feature type="transmembrane region" description="Helical" evidence="11">
    <location>
        <begin position="183"/>
        <end position="202"/>
    </location>
</feature>
<dbReference type="PROSITE" id="PS51012">
    <property type="entry name" value="ABC_TM2"/>
    <property type="match status" value="1"/>
</dbReference>
<name>W9V0Y7_9GAMM</name>
<feature type="transmembrane region" description="Helical" evidence="11">
    <location>
        <begin position="32"/>
        <end position="54"/>
    </location>
</feature>
<feature type="transmembrane region" description="Helical" evidence="11">
    <location>
        <begin position="236"/>
        <end position="255"/>
    </location>
</feature>
<keyword evidence="4 11" id="KW-1003">Cell membrane</keyword>
<evidence type="ECO:0000256" key="11">
    <source>
        <dbReference type="RuleBase" id="RU361157"/>
    </source>
</evidence>
<feature type="domain" description="ABC transmembrane type-2" evidence="12">
    <location>
        <begin position="31"/>
        <end position="255"/>
    </location>
</feature>
<protein>
    <recommendedName>
        <fullName evidence="11">Transport permease protein</fullName>
    </recommendedName>
</protein>
<keyword evidence="6 11" id="KW-0812">Transmembrane</keyword>
<sequence>MKKRTPWQVTRAVWYAMFMREAVARTMADRMAWFWMLAEPILFVSIMIFVRTVILGRSRMLYNADFVPWLIVGLLGFFLFRENMMRSLGAVEANSGLFAYRQVKPVDSVLVRCFLEGILKSFILVLFILGGYLLDLKLIPDLALEAMFAWVSLWLLGLGIGLVVSALAGLVAEVGIIVKLLSFPLMILSGVILPVTMLPHFLQPYVLMNPIAHGIEVLRLGFFEHYVTLPGINLLYLWYWIIGSIALGLLLHIRFEMRLKAQ</sequence>
<feature type="transmembrane region" description="Helical" evidence="11">
    <location>
        <begin position="109"/>
        <end position="134"/>
    </location>
</feature>
<evidence type="ECO:0000313" key="13">
    <source>
        <dbReference type="EMBL" id="EXJ10621.1"/>
    </source>
</evidence>
<evidence type="ECO:0000256" key="4">
    <source>
        <dbReference type="ARBA" id="ARBA00022475"/>
    </source>
</evidence>
<keyword evidence="8 11" id="KW-1133">Transmembrane helix</keyword>
<keyword evidence="7" id="KW-0972">Capsule biogenesis/degradation</keyword>
<dbReference type="InterPro" id="IPR000412">
    <property type="entry name" value="ABC_2_transport"/>
</dbReference>
<reference evidence="14" key="1">
    <citation type="submission" date="2012-11" db="EMBL/GenBank/DDBJ databases">
        <authorList>
            <person name="Singh A."/>
            <person name="Pinnaka A.K."/>
            <person name="Vaidya B."/>
        </authorList>
    </citation>
    <scope>NUCLEOTIDE SEQUENCE [LARGE SCALE GENOMIC DNA]</scope>
    <source>
        <strain evidence="14">AK23</strain>
    </source>
</reference>
<keyword evidence="9" id="KW-0625">Polysaccharide transport</keyword>
<feature type="transmembrane region" description="Helical" evidence="11">
    <location>
        <begin position="146"/>
        <end position="171"/>
    </location>
</feature>
<comment type="similarity">
    <text evidence="2 11">Belongs to the ABC-2 integral membrane protein family.</text>
</comment>
<feature type="transmembrane region" description="Helical" evidence="11">
    <location>
        <begin position="60"/>
        <end position="80"/>
    </location>
</feature>
<evidence type="ECO:0000256" key="7">
    <source>
        <dbReference type="ARBA" id="ARBA00022903"/>
    </source>
</evidence>
<dbReference type="PRINTS" id="PR00164">
    <property type="entry name" value="ABC2TRNSPORT"/>
</dbReference>